<comment type="caution">
    <text evidence="2">The sequence shown here is derived from an EMBL/GenBank/DDBJ whole genome shotgun (WGS) entry which is preliminary data.</text>
</comment>
<dbReference type="Gene3D" id="3.20.20.80">
    <property type="entry name" value="Glycosidases"/>
    <property type="match status" value="1"/>
</dbReference>
<reference evidence="3" key="1">
    <citation type="journal article" date="2019" name="Int. J. Syst. Evol. Microbiol.">
        <title>The Global Catalogue of Microorganisms (GCM) 10K type strain sequencing project: providing services to taxonomists for standard genome sequencing and annotation.</title>
        <authorList>
            <consortium name="The Broad Institute Genomics Platform"/>
            <consortium name="The Broad Institute Genome Sequencing Center for Infectious Disease"/>
            <person name="Wu L."/>
            <person name="Ma J."/>
        </authorList>
    </citation>
    <scope>NUCLEOTIDE SEQUENCE [LARGE SCALE GENOMIC DNA]</scope>
    <source>
        <strain evidence="3">KCTC 12907</strain>
    </source>
</reference>
<dbReference type="Gene3D" id="2.60.40.1180">
    <property type="entry name" value="Golgi alpha-mannosidase II"/>
    <property type="match status" value="1"/>
</dbReference>
<dbReference type="Proteomes" id="UP001596378">
    <property type="component" value="Unassembled WGS sequence"/>
</dbReference>
<name>A0ABW2F6E1_9BACL</name>
<sequence>MHTLENEWLAVALYGWPGVREYVYKPTGTRMAGSGPDGRLAVNGMELEWDEWDIDARPSPDGTAVSYRMGLRRLALRIAVEYRLEQQTLAVKVTVEDDPQAALKKLDWRRLPLLSCDDPSFSFDRTEVRQKSWRLIPGGGRGLYDRERVRDRIGDAVPDPSEVPTMHACAFDGNLCGFVRTNYPVLPLQTRVSEDERYPGRGGRFSIAPNTYQYRVRERTMAPLELAVVFLEDINGDGIADDCDYHLWLNRQFPDADPLYKKAIWYQVFNAEKDRGVLTTFKETLEIIRQIHHVTGGVPQIAYLIGWQFDGHDTGYPSLNRVNPKLAENPERAEEELRELVRRAKEEYDCIVSYHINLDDAYVDAPDWDPAILSRDPDGADRLWLDTPKQRAYHICHTKDVESGQVFRRIDDFLKAVPVERTVQVDAFRNTNASWEADGSYIGPLEEFVCGMQPILAYFRDKGIDVSTEGLNGMSIEDSGVFSAYWHYSPSLLYHGKIVGGGSVDMNAIAWGKGASFDSDVLYRGEPTRLLGEQFLANDFESKWDQVVDIIYLGSMLYQFYLEREMAEWREDGRRIYIRYSDGVTVDIDKAEERLAVRWGQVTIASDGERFVPLGDRIYAYSQGGSDREWTLPEDWRVGGFAAYRMSGEGRERIGEYPAGLSSVRLRLEPRVPVILERMG</sequence>
<dbReference type="InterPro" id="IPR025706">
    <property type="entry name" value="Endoa_GalNAc"/>
</dbReference>
<evidence type="ECO:0000313" key="2">
    <source>
        <dbReference type="EMBL" id="MFC7148777.1"/>
    </source>
</evidence>
<organism evidence="2 3">
    <name type="scientific">Cohnella cellulosilytica</name>
    <dbReference type="NCBI Taxonomy" id="986710"/>
    <lineage>
        <taxon>Bacteria</taxon>
        <taxon>Bacillati</taxon>
        <taxon>Bacillota</taxon>
        <taxon>Bacilli</taxon>
        <taxon>Bacillales</taxon>
        <taxon>Paenibacillaceae</taxon>
        <taxon>Cohnella</taxon>
    </lineage>
</organism>
<dbReference type="RefSeq" id="WP_378052597.1">
    <property type="nucleotide sequence ID" value="NZ_JBHMDN010000055.1"/>
</dbReference>
<dbReference type="Pfam" id="PF12905">
    <property type="entry name" value="Glyco_hydro_101"/>
    <property type="match status" value="1"/>
</dbReference>
<evidence type="ECO:0000313" key="3">
    <source>
        <dbReference type="Proteomes" id="UP001596378"/>
    </source>
</evidence>
<accession>A0ABW2F6E1</accession>
<protein>
    <submittedName>
        <fullName evidence="2">Endo-alpha-N-acetylgalactosaminidase family protein</fullName>
    </submittedName>
</protein>
<dbReference type="EMBL" id="JBHTAI010000005">
    <property type="protein sequence ID" value="MFC7148777.1"/>
    <property type="molecule type" value="Genomic_DNA"/>
</dbReference>
<proteinExistence type="predicted"/>
<dbReference type="InterPro" id="IPR013780">
    <property type="entry name" value="Glyco_hydro_b"/>
</dbReference>
<feature type="domain" description="Endo-alpha-N-acetylgalactosaminidase" evidence="1">
    <location>
        <begin position="280"/>
        <end position="438"/>
    </location>
</feature>
<evidence type="ECO:0000259" key="1">
    <source>
        <dbReference type="Pfam" id="PF12905"/>
    </source>
</evidence>
<keyword evidence="3" id="KW-1185">Reference proteome</keyword>
<gene>
    <name evidence="2" type="ORF">ACFQMJ_09590</name>
</gene>